<evidence type="ECO:0000259" key="5">
    <source>
        <dbReference type="Pfam" id="PF12894"/>
    </source>
</evidence>
<dbReference type="SMART" id="SM00320">
    <property type="entry name" value="WD40"/>
    <property type="match status" value="7"/>
</dbReference>
<dbReference type="SUPFAM" id="SSF50978">
    <property type="entry name" value="WD40 repeat-like"/>
    <property type="match status" value="1"/>
</dbReference>
<keyword evidence="1 3" id="KW-0853">WD repeat</keyword>
<dbReference type="PANTHER" id="PTHR19879">
    <property type="entry name" value="TRANSCRIPTION INITIATION FACTOR TFIID"/>
    <property type="match status" value="1"/>
</dbReference>
<dbReference type="Pfam" id="PF00400">
    <property type="entry name" value="WD40"/>
    <property type="match status" value="4"/>
</dbReference>
<sequence>MGAFEHESAADGPFFRARAVALSPERRLRARWSAHLDDYVAALDFSVDGRELAVASASGRVHVLDVADGEVCHELAAHRHGALAVAFHPREPLLATAGQDGVARLWSLGADAESIDLAGDAAWVEHLAWSPAGEALVTTSGRFVRLWRPNGAQIARVGPHASTISGLAWSRSRDCFAVACYGGVSIWSGRTGKPLRRLEWKASMLSVAWSSASNYLACGCQDGSVHLWWLTTGDDLEMGGYPLKVEPLAFDARGEWLATGGGVDVAVWDLRGDGPAGRTPVLLHAHRVPVRALSFARTLLASGASDGLLCLWRPERDDRLLAFAVHDAGLTRIAWHPNGTCLAAGDADGGVSLWDVPPRLGADGAAAGSPTGRASRTDRNA</sequence>
<dbReference type="Pfam" id="PF12894">
    <property type="entry name" value="ANAPC4_WD40"/>
    <property type="match status" value="1"/>
</dbReference>
<dbReference type="InterPro" id="IPR019775">
    <property type="entry name" value="WD40_repeat_CS"/>
</dbReference>
<proteinExistence type="predicted"/>
<dbReference type="InterPro" id="IPR015943">
    <property type="entry name" value="WD40/YVTN_repeat-like_dom_sf"/>
</dbReference>
<dbReference type="RefSeq" id="WP_269034220.1">
    <property type="nucleotide sequence ID" value="NZ_CP114040.1"/>
</dbReference>
<keyword evidence="7" id="KW-1185">Reference proteome</keyword>
<evidence type="ECO:0000313" key="6">
    <source>
        <dbReference type="EMBL" id="WAS91861.1"/>
    </source>
</evidence>
<feature type="repeat" description="WD" evidence="3">
    <location>
        <begin position="283"/>
        <end position="322"/>
    </location>
</feature>
<dbReference type="CDD" id="cd00200">
    <property type="entry name" value="WD40"/>
    <property type="match status" value="1"/>
</dbReference>
<gene>
    <name evidence="6" type="ORF">O0S08_37240</name>
</gene>
<evidence type="ECO:0000256" key="1">
    <source>
        <dbReference type="ARBA" id="ARBA00022574"/>
    </source>
</evidence>
<dbReference type="PROSITE" id="PS00678">
    <property type="entry name" value="WD_REPEATS_1"/>
    <property type="match status" value="1"/>
</dbReference>
<feature type="repeat" description="WD" evidence="3">
    <location>
        <begin position="323"/>
        <end position="356"/>
    </location>
</feature>
<reference evidence="6" key="1">
    <citation type="submission" date="2022-11" db="EMBL/GenBank/DDBJ databases">
        <title>Minimal conservation of predation-associated metabolite biosynthetic gene clusters underscores biosynthetic potential of Myxococcota including descriptions for ten novel species: Archangium lansinium sp. nov., Myxococcus landrumus sp. nov., Nannocystis bai.</title>
        <authorList>
            <person name="Ahearne A."/>
            <person name="Stevens C."/>
            <person name="Dowd S."/>
        </authorList>
    </citation>
    <scope>NUCLEOTIDE SEQUENCE</scope>
    <source>
        <strain evidence="6">Fl3</strain>
    </source>
</reference>
<accession>A0ABY7GY28</accession>
<dbReference type="PANTHER" id="PTHR19879:SF9">
    <property type="entry name" value="TRANSCRIPTION INITIATION FACTOR TFIID SUBUNIT 5"/>
    <property type="match status" value="1"/>
</dbReference>
<keyword evidence="2" id="KW-0677">Repeat</keyword>
<dbReference type="Gene3D" id="2.130.10.10">
    <property type="entry name" value="YVTN repeat-like/Quinoprotein amine dehydrogenase"/>
    <property type="match status" value="3"/>
</dbReference>
<feature type="domain" description="Anaphase-promoting complex subunit 4-like WD40" evidence="5">
    <location>
        <begin position="35"/>
        <end position="83"/>
    </location>
</feature>
<dbReference type="InterPro" id="IPR001680">
    <property type="entry name" value="WD40_rpt"/>
</dbReference>
<evidence type="ECO:0000256" key="3">
    <source>
        <dbReference type="PROSITE-ProRule" id="PRU00221"/>
    </source>
</evidence>
<name>A0ABY7GY28_9BACT</name>
<dbReference type="InterPro" id="IPR036322">
    <property type="entry name" value="WD40_repeat_dom_sf"/>
</dbReference>
<dbReference type="Proteomes" id="UP001164459">
    <property type="component" value="Chromosome"/>
</dbReference>
<dbReference type="EMBL" id="CP114040">
    <property type="protein sequence ID" value="WAS91861.1"/>
    <property type="molecule type" value="Genomic_DNA"/>
</dbReference>
<feature type="repeat" description="WD" evidence="3">
    <location>
        <begin position="75"/>
        <end position="108"/>
    </location>
</feature>
<feature type="repeat" description="WD" evidence="3">
    <location>
        <begin position="206"/>
        <end position="238"/>
    </location>
</feature>
<organism evidence="6 7">
    <name type="scientific">Nannocystis punicea</name>
    <dbReference type="NCBI Taxonomy" id="2995304"/>
    <lineage>
        <taxon>Bacteria</taxon>
        <taxon>Pseudomonadati</taxon>
        <taxon>Myxococcota</taxon>
        <taxon>Polyangia</taxon>
        <taxon>Nannocystales</taxon>
        <taxon>Nannocystaceae</taxon>
        <taxon>Nannocystis</taxon>
    </lineage>
</organism>
<dbReference type="PROSITE" id="PS50294">
    <property type="entry name" value="WD_REPEATS_REGION"/>
    <property type="match status" value="2"/>
</dbReference>
<dbReference type="PROSITE" id="PS50082">
    <property type="entry name" value="WD_REPEATS_2"/>
    <property type="match status" value="4"/>
</dbReference>
<evidence type="ECO:0000256" key="4">
    <source>
        <dbReference type="SAM" id="MobiDB-lite"/>
    </source>
</evidence>
<evidence type="ECO:0000256" key="2">
    <source>
        <dbReference type="ARBA" id="ARBA00022737"/>
    </source>
</evidence>
<feature type="region of interest" description="Disordered" evidence="4">
    <location>
        <begin position="362"/>
        <end position="381"/>
    </location>
</feature>
<evidence type="ECO:0000313" key="7">
    <source>
        <dbReference type="Proteomes" id="UP001164459"/>
    </source>
</evidence>
<dbReference type="InterPro" id="IPR024977">
    <property type="entry name" value="Apc4-like_WD40_dom"/>
</dbReference>
<protein>
    <submittedName>
        <fullName evidence="6">WD40 repeat domain-containing protein</fullName>
    </submittedName>
</protein>